<organism evidence="2 3">
    <name type="scientific">Cryobacterium breve</name>
    <dbReference type="NCBI Taxonomy" id="1259258"/>
    <lineage>
        <taxon>Bacteria</taxon>
        <taxon>Bacillati</taxon>
        <taxon>Actinomycetota</taxon>
        <taxon>Actinomycetes</taxon>
        <taxon>Micrococcales</taxon>
        <taxon>Microbacteriaceae</taxon>
        <taxon>Cryobacterium</taxon>
    </lineage>
</organism>
<evidence type="ECO:0000313" key="2">
    <source>
        <dbReference type="EMBL" id="WBM80176.1"/>
    </source>
</evidence>
<dbReference type="Gene3D" id="1.10.443.10">
    <property type="entry name" value="Intergrase catalytic core"/>
    <property type="match status" value="1"/>
</dbReference>
<name>A0ABY7NCD2_9MICO</name>
<evidence type="ECO:0008006" key="4">
    <source>
        <dbReference type="Google" id="ProtNLM"/>
    </source>
</evidence>
<evidence type="ECO:0000256" key="1">
    <source>
        <dbReference type="ARBA" id="ARBA00023172"/>
    </source>
</evidence>
<accession>A0ABY7NCD2</accession>
<keyword evidence="1" id="KW-0233">DNA recombination</keyword>
<dbReference type="Proteomes" id="UP001212421">
    <property type="component" value="Chromosome"/>
</dbReference>
<dbReference type="InterPro" id="IPR013762">
    <property type="entry name" value="Integrase-like_cat_sf"/>
</dbReference>
<dbReference type="SUPFAM" id="SSF56349">
    <property type="entry name" value="DNA breaking-rejoining enzymes"/>
    <property type="match status" value="1"/>
</dbReference>
<reference evidence="2 3" key="1">
    <citation type="submission" date="2021-05" db="EMBL/GenBank/DDBJ databases">
        <authorList>
            <person name="Kumar R."/>
            <person name="Kumar A."/>
            <person name="Mukhia S."/>
        </authorList>
    </citation>
    <scope>NUCLEOTIDE SEQUENCE [LARGE SCALE GENOMIC DNA]</scope>
    <source>
        <strain evidence="2 3">ERMR7:08</strain>
    </source>
</reference>
<gene>
    <name evidence="2" type="ORF">KIV56_00885</name>
</gene>
<dbReference type="InterPro" id="IPR011010">
    <property type="entry name" value="DNA_brk_join_enz"/>
</dbReference>
<keyword evidence="3" id="KW-1185">Reference proteome</keyword>
<protein>
    <recommendedName>
        <fullName evidence="4">Integrase</fullName>
    </recommendedName>
</protein>
<evidence type="ECO:0000313" key="3">
    <source>
        <dbReference type="Proteomes" id="UP001212421"/>
    </source>
</evidence>
<dbReference type="EMBL" id="CP075584">
    <property type="protein sequence ID" value="WBM80176.1"/>
    <property type="molecule type" value="Genomic_DNA"/>
</dbReference>
<sequence length="692" mass="76727">MTSPESIPLGTIIPSAEDPIAFGETVKNQMGEPIPRFSDERWPMAFLSANPAMPRVVVVWSSFPDSLREQSRLAAWGYINLPVPASHLRRHAAAMRPTLGALRVYHSISDLRVFARWLDLKGESDFANVTAKMMGEYARYLRDDRRVARNTAINHFLAITRLWLLGECGLPVAPRDPPPWLIRPDDYLPADGVGKGENVTEPISAETMGPLLHWALRFVREFSPDILRLKVELEISRAQADKVRVLPHLVQRERLAEYFRSLKARAAPVPIQDQYSTIKVDAAVIALATGTTTEAVWIWAKSPDVRTYTEQNHAPARSGEPIRSAYTGEVFRPPATKMEAGQLINCLESACYIVVCYLTGMRPGEVLTLESGSLQEGDHAGWAYLAGRTYKNSRDSAGRHESNGIARTPWVAVTPVIEAVKVLEDLHPGKLLFPSRHAQGSGRSLAYQTASDRVETFINWVNLHGANVGPEIPRDKYGRIVPSRFRRTLAWFIANQPGGLIALAIQYGHLHTAISEGYAGRARDGIQTLIDFESARSIAARLMSANEDIEHGSGVSGPAANRFLSAAREASEMYSGAVVNRRQAVALLQNPRLTVYENEAAYLSCNFLARQALCLNTESQATAPSLERCKAGCMNISRTDEQANSMRKEALNLAEQADSGLLPEPISNRLRSHSENMLSVVKRHEDERVFRE</sequence>
<proteinExistence type="predicted"/>
<dbReference type="RefSeq" id="WP_281534806.1">
    <property type="nucleotide sequence ID" value="NZ_CP075584.1"/>
</dbReference>